<dbReference type="Proteomes" id="UP000307173">
    <property type="component" value="Unassembled WGS sequence"/>
</dbReference>
<gene>
    <name evidence="2" type="ORF">CANINC_001806</name>
</gene>
<feature type="compositionally biased region" description="Low complexity" evidence="1">
    <location>
        <begin position="143"/>
        <end position="156"/>
    </location>
</feature>
<name>A0A4T0X2Z5_9ASCO</name>
<evidence type="ECO:0000313" key="3">
    <source>
        <dbReference type="Proteomes" id="UP000307173"/>
    </source>
</evidence>
<proteinExistence type="predicted"/>
<dbReference type="OrthoDB" id="3998288at2759"/>
<feature type="compositionally biased region" description="Low complexity" evidence="1">
    <location>
        <begin position="104"/>
        <end position="122"/>
    </location>
</feature>
<feature type="region of interest" description="Disordered" evidence="1">
    <location>
        <begin position="1"/>
        <end position="29"/>
    </location>
</feature>
<feature type="compositionally biased region" description="Polar residues" evidence="1">
    <location>
        <begin position="47"/>
        <end position="103"/>
    </location>
</feature>
<feature type="compositionally biased region" description="Polar residues" evidence="1">
    <location>
        <begin position="123"/>
        <end position="142"/>
    </location>
</feature>
<keyword evidence="3" id="KW-1185">Reference proteome</keyword>
<feature type="non-terminal residue" evidence="2">
    <location>
        <position position="340"/>
    </location>
</feature>
<reference evidence="2 3" key="1">
    <citation type="journal article" date="2019" name="Front. Genet.">
        <title>Whole-Genome Sequencing of the Opportunistic Yeast Pathogen Candida inconspicua Uncovers Its Hybrid Origin.</title>
        <authorList>
            <person name="Mixao V."/>
            <person name="Hansen A.P."/>
            <person name="Saus E."/>
            <person name="Boekhout T."/>
            <person name="Lass-Florl C."/>
            <person name="Gabaldon T."/>
        </authorList>
    </citation>
    <scope>NUCLEOTIDE SEQUENCE [LARGE SCALE GENOMIC DNA]</scope>
    <source>
        <strain evidence="2 3">CBS 180</strain>
    </source>
</reference>
<evidence type="ECO:0000313" key="2">
    <source>
        <dbReference type="EMBL" id="TID29686.1"/>
    </source>
</evidence>
<feature type="compositionally biased region" description="Polar residues" evidence="1">
    <location>
        <begin position="321"/>
        <end position="340"/>
    </location>
</feature>
<feature type="region of interest" description="Disordered" evidence="1">
    <location>
        <begin position="47"/>
        <end position="156"/>
    </location>
</feature>
<dbReference type="AlphaFoldDB" id="A0A4T0X2Z5"/>
<protein>
    <submittedName>
        <fullName evidence="2">Uncharacterized protein</fullName>
    </submittedName>
</protein>
<comment type="caution">
    <text evidence="2">The sequence shown here is derived from an EMBL/GenBank/DDBJ whole genome shotgun (WGS) entry which is preliminary data.</text>
</comment>
<dbReference type="EMBL" id="SELW01000280">
    <property type="protein sequence ID" value="TID29686.1"/>
    <property type="molecule type" value="Genomic_DNA"/>
</dbReference>
<feature type="region of interest" description="Disordered" evidence="1">
    <location>
        <begin position="318"/>
        <end position="340"/>
    </location>
</feature>
<accession>A0A4T0X2Z5</accession>
<sequence>MGFKDFFTKGPSGRNDNHRYNHGIPTHSMSGISATEQRYAQNISSTGLHPTTYYRHSQQQPPQRTMSLSSRNLRNYDSQPRTMSLSMRSSALSNQHRNSTHAFSRSSSINSSSINPRTISRTNSLNTKSRTPYNNKQMSQKANSLSNSRNNSLTSNMTHTRIIKTTKETDMDGRTRSITTTTIEQRGDMKIVRTTVIQPSDVIDEDTELEELAEMEDEFANFDEEVRTSHGDFNEFGDTYEGGNLIEKHHVSQNTAALAANAAAAALGMNSHPSNHHQSPRQRQLQNYDHFRNSQMNSPNTNKSQSTPVISPLQGKAETSFHVNNSNYVNSPNRVQMMET</sequence>
<evidence type="ECO:0000256" key="1">
    <source>
        <dbReference type="SAM" id="MobiDB-lite"/>
    </source>
</evidence>
<dbReference type="STRING" id="52247.A0A4T0X2Z5"/>
<organism evidence="2 3">
    <name type="scientific">Pichia inconspicua</name>
    <dbReference type="NCBI Taxonomy" id="52247"/>
    <lineage>
        <taxon>Eukaryota</taxon>
        <taxon>Fungi</taxon>
        <taxon>Dikarya</taxon>
        <taxon>Ascomycota</taxon>
        <taxon>Saccharomycotina</taxon>
        <taxon>Pichiomycetes</taxon>
        <taxon>Pichiales</taxon>
        <taxon>Pichiaceae</taxon>
        <taxon>Pichia</taxon>
    </lineage>
</organism>